<accession>A5ZPV6</accession>
<dbReference type="HOGENOM" id="CLU_3115129_0_0_9"/>
<organism evidence="1 2">
    <name type="scientific">Blautia obeum ATCC 29174</name>
    <dbReference type="NCBI Taxonomy" id="411459"/>
    <lineage>
        <taxon>Bacteria</taxon>
        <taxon>Bacillati</taxon>
        <taxon>Bacillota</taxon>
        <taxon>Clostridia</taxon>
        <taxon>Lachnospirales</taxon>
        <taxon>Lachnospiraceae</taxon>
        <taxon>Blautia</taxon>
    </lineage>
</organism>
<comment type="caution">
    <text evidence="1">The sequence shown here is derived from an EMBL/GenBank/DDBJ whole genome shotgun (WGS) entry which is preliminary data.</text>
</comment>
<reference evidence="1 2" key="2">
    <citation type="submission" date="2007-04" db="EMBL/GenBank/DDBJ databases">
        <title>Draft genome sequence of Ruminococcus obeum (ATCC 29174).</title>
        <authorList>
            <person name="Sudarsanam P."/>
            <person name="Ley R."/>
            <person name="Guruge J."/>
            <person name="Turnbaugh P.J."/>
            <person name="Mahowald M."/>
            <person name="Liep D."/>
            <person name="Gordon J."/>
        </authorList>
    </citation>
    <scope>NUCLEOTIDE SEQUENCE [LARGE SCALE GENOMIC DNA]</scope>
    <source>
        <strain evidence="1 2">ATCC 29174</strain>
    </source>
</reference>
<gene>
    <name evidence="1" type="ORF">RUMOBE_01026</name>
</gene>
<name>A5ZPV6_9FIRM</name>
<evidence type="ECO:0000313" key="2">
    <source>
        <dbReference type="Proteomes" id="UP000006002"/>
    </source>
</evidence>
<dbReference type="RefSeq" id="WP_005424357.1">
    <property type="nucleotide sequence ID" value="NZ_CP102265.1"/>
</dbReference>
<reference evidence="1 2" key="1">
    <citation type="submission" date="2007-03" db="EMBL/GenBank/DDBJ databases">
        <authorList>
            <person name="Fulton L."/>
            <person name="Clifton S."/>
            <person name="Fulton B."/>
            <person name="Xu J."/>
            <person name="Minx P."/>
            <person name="Pepin K.H."/>
            <person name="Johnson M."/>
            <person name="Thiruvilangam P."/>
            <person name="Bhonagiri V."/>
            <person name="Nash W.E."/>
            <person name="Mardis E.R."/>
            <person name="Wilson R.K."/>
        </authorList>
    </citation>
    <scope>NUCLEOTIDE SEQUENCE [LARGE SCALE GENOMIC DNA]</scope>
    <source>
        <strain evidence="1 2">ATCC 29174</strain>
    </source>
</reference>
<evidence type="ECO:0000313" key="1">
    <source>
        <dbReference type="EMBL" id="EDM88120.1"/>
    </source>
</evidence>
<sequence>MELKEKLRQILKERYGIENDAEIIKEARALQGIDLGIFVNPYEKDEVKSA</sequence>
<dbReference type="Proteomes" id="UP000006002">
    <property type="component" value="Unassembled WGS sequence"/>
</dbReference>
<dbReference type="EMBL" id="AAVO02000003">
    <property type="protein sequence ID" value="EDM88120.1"/>
    <property type="molecule type" value="Genomic_DNA"/>
</dbReference>
<dbReference type="GeneID" id="79804367"/>
<proteinExistence type="predicted"/>
<protein>
    <submittedName>
        <fullName evidence="1">Uncharacterized protein</fullName>
    </submittedName>
</protein>
<dbReference type="AlphaFoldDB" id="A5ZPV6"/>